<organism evidence="4 5">
    <name type="scientific">Ancylostoma ceylanicum</name>
    <dbReference type="NCBI Taxonomy" id="53326"/>
    <lineage>
        <taxon>Eukaryota</taxon>
        <taxon>Metazoa</taxon>
        <taxon>Ecdysozoa</taxon>
        <taxon>Nematoda</taxon>
        <taxon>Chromadorea</taxon>
        <taxon>Rhabditida</taxon>
        <taxon>Rhabditina</taxon>
        <taxon>Rhabditomorpha</taxon>
        <taxon>Strongyloidea</taxon>
        <taxon>Ancylostomatidae</taxon>
        <taxon>Ancylostomatinae</taxon>
        <taxon>Ancylostoma</taxon>
    </lineage>
</organism>
<evidence type="ECO:0000256" key="1">
    <source>
        <dbReference type="SAM" id="MobiDB-lite"/>
    </source>
</evidence>
<keyword evidence="2" id="KW-1133">Transmembrane helix</keyword>
<proteinExistence type="predicted"/>
<feature type="compositionally biased region" description="Polar residues" evidence="1">
    <location>
        <begin position="83"/>
        <end position="93"/>
    </location>
</feature>
<keyword evidence="5" id="KW-1185">Reference proteome</keyword>
<sequence>MLRLSVLLPMVSTVLLIQFEPINSFIYFQSNPVKLNFHSSVREADTPMKAASASPPTYSRHSAIGRANTQEREKQPVEDPEKSTANQTSNYNDTEAPGNLLLSRFNYEKWEEQKRMSERIHFVCISLLVVIVITGTAALAYIIRVTLLAREMFKSREVTHRFQPTADNMRTVDEVIDQFKTNFQTSVDKPVQPLNIPGMNQ</sequence>
<keyword evidence="3" id="KW-0732">Signal</keyword>
<keyword evidence="2" id="KW-0812">Transmembrane</keyword>
<reference evidence="5" key="1">
    <citation type="journal article" date="2015" name="Nat. Genet.">
        <title>The genome and transcriptome of the zoonotic hookworm Ancylostoma ceylanicum identify infection-specific gene families.</title>
        <authorList>
            <person name="Schwarz E.M."/>
            <person name="Hu Y."/>
            <person name="Antoshechkin I."/>
            <person name="Miller M.M."/>
            <person name="Sternberg P.W."/>
            <person name="Aroian R.V."/>
        </authorList>
    </citation>
    <scope>NUCLEOTIDE SEQUENCE</scope>
    <source>
        <strain evidence="5">HY135</strain>
    </source>
</reference>
<feature type="region of interest" description="Disordered" evidence="1">
    <location>
        <begin position="46"/>
        <end position="97"/>
    </location>
</feature>
<accession>A0A016T1X6</accession>
<dbReference type="OrthoDB" id="5875235at2759"/>
<gene>
    <name evidence="4" type="primary">Acey_s0149.g2701</name>
    <name evidence="4" type="ORF">Y032_0149g2701</name>
</gene>
<feature type="compositionally biased region" description="Basic and acidic residues" evidence="1">
    <location>
        <begin position="69"/>
        <end position="82"/>
    </location>
</feature>
<comment type="caution">
    <text evidence="4">The sequence shown here is derived from an EMBL/GenBank/DDBJ whole genome shotgun (WGS) entry which is preliminary data.</text>
</comment>
<feature type="transmembrane region" description="Helical" evidence="2">
    <location>
        <begin position="120"/>
        <end position="143"/>
    </location>
</feature>
<dbReference type="EMBL" id="JARK01001485">
    <property type="protein sequence ID" value="EYB96549.1"/>
    <property type="molecule type" value="Genomic_DNA"/>
</dbReference>
<protein>
    <submittedName>
        <fullName evidence="4">Uncharacterized protein</fullName>
    </submittedName>
</protein>
<dbReference type="Proteomes" id="UP000024635">
    <property type="component" value="Unassembled WGS sequence"/>
</dbReference>
<evidence type="ECO:0000313" key="5">
    <source>
        <dbReference type="Proteomes" id="UP000024635"/>
    </source>
</evidence>
<feature type="chain" id="PRO_5001490407" evidence="3">
    <location>
        <begin position="25"/>
        <end position="201"/>
    </location>
</feature>
<evidence type="ECO:0000313" key="4">
    <source>
        <dbReference type="EMBL" id="EYB96549.1"/>
    </source>
</evidence>
<keyword evidence="2" id="KW-0472">Membrane</keyword>
<name>A0A016T1X6_9BILA</name>
<evidence type="ECO:0000256" key="2">
    <source>
        <dbReference type="SAM" id="Phobius"/>
    </source>
</evidence>
<evidence type="ECO:0000256" key="3">
    <source>
        <dbReference type="SAM" id="SignalP"/>
    </source>
</evidence>
<dbReference type="AlphaFoldDB" id="A0A016T1X6"/>
<feature type="signal peptide" evidence="3">
    <location>
        <begin position="1"/>
        <end position="24"/>
    </location>
</feature>